<keyword evidence="1" id="KW-0328">Glycosyltransferase</keyword>
<evidence type="ECO:0000259" key="4">
    <source>
        <dbReference type="Pfam" id="PF04577"/>
    </source>
</evidence>
<dbReference type="EMBL" id="FNCG01000002">
    <property type="protein sequence ID" value="SDG12145.1"/>
    <property type="molecule type" value="Genomic_DNA"/>
</dbReference>
<keyword evidence="2" id="KW-0808">Transferase</keyword>
<evidence type="ECO:0000313" key="6">
    <source>
        <dbReference type="Proteomes" id="UP000199705"/>
    </source>
</evidence>
<evidence type="ECO:0000256" key="2">
    <source>
        <dbReference type="ARBA" id="ARBA00022679"/>
    </source>
</evidence>
<evidence type="ECO:0000256" key="3">
    <source>
        <dbReference type="ARBA" id="ARBA00023180"/>
    </source>
</evidence>
<dbReference type="STRING" id="551996.SAMN05192573_102297"/>
<feature type="domain" description="Glycosyltransferase 61 catalytic" evidence="4">
    <location>
        <begin position="178"/>
        <end position="320"/>
    </location>
</feature>
<dbReference type="GO" id="GO:0016757">
    <property type="term" value="F:glycosyltransferase activity"/>
    <property type="evidence" value="ECO:0007669"/>
    <property type="project" value="UniProtKB-KW"/>
</dbReference>
<organism evidence="5 6">
    <name type="scientific">Mucilaginibacter gossypii</name>
    <dbReference type="NCBI Taxonomy" id="551996"/>
    <lineage>
        <taxon>Bacteria</taxon>
        <taxon>Pseudomonadati</taxon>
        <taxon>Bacteroidota</taxon>
        <taxon>Sphingobacteriia</taxon>
        <taxon>Sphingobacteriales</taxon>
        <taxon>Sphingobacteriaceae</taxon>
        <taxon>Mucilaginibacter</taxon>
    </lineage>
</organism>
<dbReference type="Proteomes" id="UP000199705">
    <property type="component" value="Unassembled WGS sequence"/>
</dbReference>
<proteinExistence type="predicted"/>
<accession>A0A1G7RN60</accession>
<keyword evidence="3" id="KW-0325">Glycoprotein</keyword>
<dbReference type="PANTHER" id="PTHR20961">
    <property type="entry name" value="GLYCOSYLTRANSFERASE"/>
    <property type="match status" value="1"/>
</dbReference>
<dbReference type="AlphaFoldDB" id="A0A1G7RN60"/>
<dbReference type="RefSeq" id="WP_091163201.1">
    <property type="nucleotide sequence ID" value="NZ_FNCG01000002.1"/>
</dbReference>
<evidence type="ECO:0000313" key="5">
    <source>
        <dbReference type="EMBL" id="SDG12145.1"/>
    </source>
</evidence>
<reference evidence="6" key="1">
    <citation type="submission" date="2016-10" db="EMBL/GenBank/DDBJ databases">
        <authorList>
            <person name="Varghese N."/>
            <person name="Submissions S."/>
        </authorList>
    </citation>
    <scope>NUCLEOTIDE SEQUENCE [LARGE SCALE GENOMIC DNA]</scope>
    <source>
        <strain evidence="6">Gh-67</strain>
    </source>
</reference>
<gene>
    <name evidence="5" type="ORF">SAMN05192573_102297</name>
</gene>
<protein>
    <recommendedName>
        <fullName evidence="4">Glycosyltransferase 61 catalytic domain-containing protein</fullName>
    </recommendedName>
</protein>
<dbReference type="Pfam" id="PF04577">
    <property type="entry name" value="Glyco_transf_61"/>
    <property type="match status" value="1"/>
</dbReference>
<sequence length="385" mass="44830">MKFIKILAKTFGFEKLYHKLHDIALKTRGLDVLNTEQTIEFMTRYVLVVVPENKEMLPEIKNCASPQNLIFYAKQSVSDRLYIWDYKDIASPAFLSKYGSVVLQRKVLCTDWMNVSFYKNIWKSDTRFILAKPTVIALFSHFQDGFFYGGYFDYVFLVVAKLCRIKDFFPDEDFAHMTISYPLFNTSYEKDYLNLLDINPGNIVDSQSMKVVTNRMIVSNCGHWYPNIADIESLKRHIQKKLQPAKTASNKVYISRVCRRRILNEDEVVILLRSFGFIIIEDKNRSISEQISIYRNASFIIGPHGASFSNVIWCEPGTQLFEIFSPNYAPDFFLYLASIMKMKYHAYYEGEPTGNMDFKDAMVENITVSIPKLEQCLREIFNHPA</sequence>
<keyword evidence="6" id="KW-1185">Reference proteome</keyword>
<evidence type="ECO:0000256" key="1">
    <source>
        <dbReference type="ARBA" id="ARBA00022676"/>
    </source>
</evidence>
<name>A0A1G7RN60_9SPHI</name>
<dbReference type="InterPro" id="IPR007657">
    <property type="entry name" value="Glycosyltransferase_61"/>
</dbReference>
<dbReference type="InterPro" id="IPR049625">
    <property type="entry name" value="Glyco_transf_61_cat"/>
</dbReference>